<accession>A0A127QJD5</accession>
<feature type="domain" description="Lysozyme inhibitor LprI-like N-terminal" evidence="2">
    <location>
        <begin position="25"/>
        <end position="122"/>
    </location>
</feature>
<dbReference type="AlphaFoldDB" id="A0A127QJD5"/>
<sequence>MRKLLMAVCLVLPVAAFAQADPCLSQSTTADMNSCAKTEFDKDEKTLNDTYQQLLKQITKPDQDGVRYGEVKKKLIEAQRAWVNFRKKDCDAVYTYNESGTIRTLEFLGCMRAHTVQRTKELKNFIVEK</sequence>
<dbReference type="Gene3D" id="1.20.1270.180">
    <property type="match status" value="1"/>
</dbReference>
<name>A0A127QJD5_9BURK</name>
<gene>
    <name evidence="3" type="ORF">CAter282_1936</name>
</gene>
<dbReference type="Pfam" id="PF07007">
    <property type="entry name" value="LprI"/>
    <property type="match status" value="1"/>
</dbReference>
<proteinExistence type="predicted"/>
<dbReference type="InterPro" id="IPR009739">
    <property type="entry name" value="LprI-like_N"/>
</dbReference>
<dbReference type="PATRIC" id="fig|279058.18.peg.1905"/>
<evidence type="ECO:0000313" key="3">
    <source>
        <dbReference type="EMBL" id="AMP09702.1"/>
    </source>
</evidence>
<dbReference type="EMBL" id="CP013235">
    <property type="protein sequence ID" value="AMP09702.1"/>
    <property type="molecule type" value="Genomic_DNA"/>
</dbReference>
<dbReference type="PANTHER" id="PTHR39176">
    <property type="entry name" value="PERIPLASMIC PROTEIN-RELATED"/>
    <property type="match status" value="1"/>
</dbReference>
<evidence type="ECO:0000259" key="2">
    <source>
        <dbReference type="Pfam" id="PF07007"/>
    </source>
</evidence>
<keyword evidence="1" id="KW-0732">Signal</keyword>
<reference evidence="3 4" key="1">
    <citation type="submission" date="2015-11" db="EMBL/GenBank/DDBJ databases">
        <title>Exploring the genomic traits of fungus-feeding bacterial genus Collimonas.</title>
        <authorList>
            <person name="Song C."/>
            <person name="Schmidt R."/>
            <person name="de Jager V."/>
            <person name="Krzyzanowska D."/>
            <person name="Jongedijk E."/>
            <person name="Cankar K."/>
            <person name="Beekwilder J."/>
            <person name="van Veen A."/>
            <person name="de Boer W."/>
            <person name="van Veen J.A."/>
            <person name="Garbeva P."/>
        </authorList>
    </citation>
    <scope>NUCLEOTIDE SEQUENCE [LARGE SCALE GENOMIC DNA]</scope>
    <source>
        <strain evidence="3 4">Ter282</strain>
    </source>
</reference>
<evidence type="ECO:0000313" key="4">
    <source>
        <dbReference type="Proteomes" id="UP000071778"/>
    </source>
</evidence>
<dbReference type="Proteomes" id="UP000071778">
    <property type="component" value="Chromosome"/>
</dbReference>
<dbReference type="PANTHER" id="PTHR39176:SF1">
    <property type="entry name" value="PERIPLASMIC PROTEIN"/>
    <property type="match status" value="1"/>
</dbReference>
<dbReference type="RefSeq" id="WP_061537134.1">
    <property type="nucleotide sequence ID" value="NZ_CP013235.1"/>
</dbReference>
<feature type="chain" id="PRO_5007277951" description="Lysozyme inhibitor LprI-like N-terminal domain-containing protein" evidence="1">
    <location>
        <begin position="21"/>
        <end position="129"/>
    </location>
</feature>
<protein>
    <recommendedName>
        <fullName evidence="2">Lysozyme inhibitor LprI-like N-terminal domain-containing protein</fullName>
    </recommendedName>
</protein>
<keyword evidence="4" id="KW-1185">Reference proteome</keyword>
<organism evidence="3 4">
    <name type="scientific">Collimonas arenae</name>
    <dbReference type="NCBI Taxonomy" id="279058"/>
    <lineage>
        <taxon>Bacteria</taxon>
        <taxon>Pseudomonadati</taxon>
        <taxon>Pseudomonadota</taxon>
        <taxon>Betaproteobacteria</taxon>
        <taxon>Burkholderiales</taxon>
        <taxon>Oxalobacteraceae</taxon>
        <taxon>Collimonas</taxon>
    </lineage>
</organism>
<feature type="signal peptide" evidence="1">
    <location>
        <begin position="1"/>
        <end position="20"/>
    </location>
</feature>
<evidence type="ECO:0000256" key="1">
    <source>
        <dbReference type="SAM" id="SignalP"/>
    </source>
</evidence>